<evidence type="ECO:0000256" key="1">
    <source>
        <dbReference type="RuleBase" id="RU365029"/>
    </source>
</evidence>
<dbReference type="GO" id="GO:0008310">
    <property type="term" value="F:single-stranded DNA 3'-5' DNA exonuclease activity"/>
    <property type="evidence" value="ECO:0007669"/>
    <property type="project" value="TreeGrafter"/>
</dbReference>
<evidence type="ECO:0000259" key="3">
    <source>
        <dbReference type="Pfam" id="PF08490"/>
    </source>
</evidence>
<proteinExistence type="inferred from homology"/>
<keyword evidence="1" id="KW-0479">Metal-binding</keyword>
<keyword evidence="1" id="KW-0862">Zinc</keyword>
<protein>
    <recommendedName>
        <fullName evidence="1">DNA polymerase epsilon catalytic subunit</fullName>
        <ecNumber evidence="1">2.7.7.7</ecNumber>
    </recommendedName>
</protein>
<accession>A0A3P6TF79</accession>
<feature type="domain" description="DNA polymerase epsilon catalytic subunit A C-terminal" evidence="3">
    <location>
        <begin position="153"/>
        <end position="230"/>
    </location>
</feature>
<keyword evidence="2" id="KW-0175">Coiled coil</keyword>
<keyword evidence="1" id="KW-0004">4Fe-4S</keyword>
<comment type="catalytic activity">
    <reaction evidence="1">
        <text>DNA(n) + a 2'-deoxyribonucleoside 5'-triphosphate = DNA(n+1) + diphosphate</text>
        <dbReference type="Rhea" id="RHEA:22508"/>
        <dbReference type="Rhea" id="RHEA-COMP:17339"/>
        <dbReference type="Rhea" id="RHEA-COMP:17340"/>
        <dbReference type="ChEBI" id="CHEBI:33019"/>
        <dbReference type="ChEBI" id="CHEBI:61560"/>
        <dbReference type="ChEBI" id="CHEBI:173112"/>
        <dbReference type="EC" id="2.7.7.7"/>
    </reaction>
</comment>
<sequence>MVLGWVKDVTQYQNALADEQVINFYHWLRSASSLFYDPALRRTLQKLMKKRNTTVLRIEAVLWLDPEGAVARFVDCVGDFLIIDLNCSLSTSVLFRYSGNLWVPSFDRDRSTDRGQASLTGSAFIPSPLDLVLSPRLAGRGESVSEIATVPVVFLKLVDELNQSQGLDVIFASYSRLVLCTHRFDVADALSRADSLLKLLRSKALFVHLDLQYSCSWYQLLWYDTANYAGLKVDLEALEAEAERKSEEDTTTKEAEFTVDMSWHLARYLPETRGLRAKFQTLIAGYLLATNRAVNMEAKRLVECGVSLSQPPDENTPPVVGNADASLSPGVLDFLDSLVREQLAPELYGFVQRLKLKAGSWCPTGDMTTSTGGRQLRRRYTPEDIAAYLDEKPELGEEVQGDEGGENAVIRRPPPPLLPPHPAEYSASLTPIMDFVRSLCEVADMRRDLLRLLGVGEFSKDAVWVPPYITVSPEVPDSRRSLLVYLPEVTCSTCNSIRDLDVCRDTHLTFVPATSGGSGYWLPICPHCGSPYPRSKLEAGLISQVEQTVLQFTLQDLRCPNCVIGGGIQESVLAKGGSVGRCADCASPLELTVAAGQALSRRLAVFSAIGRCFNLRSLEQMANWLGQGQLGGFV</sequence>
<reference evidence="4 5" key="1">
    <citation type="submission" date="2018-11" db="EMBL/GenBank/DDBJ databases">
        <authorList>
            <consortium name="Pathogen Informatics"/>
        </authorList>
    </citation>
    <scope>NUCLEOTIDE SEQUENCE [LARGE SCALE GENOMIC DNA]</scope>
</reference>
<dbReference type="InterPro" id="IPR013697">
    <property type="entry name" value="DNA_pol_e_suA_C"/>
</dbReference>
<comment type="function">
    <text evidence="1">DNA polymerase II participates in chromosomal DNA replication.</text>
</comment>
<keyword evidence="1" id="KW-0548">Nucleotidyltransferase</keyword>
<dbReference type="GO" id="GO:0008622">
    <property type="term" value="C:epsilon DNA polymerase complex"/>
    <property type="evidence" value="ECO:0007669"/>
    <property type="project" value="InterPro"/>
</dbReference>
<keyword evidence="1" id="KW-0239">DNA-directed DNA polymerase</keyword>
<dbReference type="GO" id="GO:0006287">
    <property type="term" value="P:base-excision repair, gap-filling"/>
    <property type="evidence" value="ECO:0007669"/>
    <property type="project" value="TreeGrafter"/>
</dbReference>
<keyword evidence="1" id="KW-0235">DNA replication</keyword>
<dbReference type="GO" id="GO:0006272">
    <property type="term" value="P:leading strand elongation"/>
    <property type="evidence" value="ECO:0007669"/>
    <property type="project" value="TreeGrafter"/>
</dbReference>
<dbReference type="GO" id="GO:0006297">
    <property type="term" value="P:nucleotide-excision repair, DNA gap filling"/>
    <property type="evidence" value="ECO:0007669"/>
    <property type="project" value="TreeGrafter"/>
</dbReference>
<dbReference type="PANTHER" id="PTHR10670:SF0">
    <property type="entry name" value="DNA POLYMERASE EPSILON CATALYTIC SUBUNIT A"/>
    <property type="match status" value="1"/>
</dbReference>
<keyword evidence="1" id="KW-0411">Iron-sulfur</keyword>
<dbReference type="PANTHER" id="PTHR10670">
    <property type="entry name" value="DNA POLYMERASE EPSILON CATALYTIC SUBUNIT A"/>
    <property type="match status" value="1"/>
</dbReference>
<name>A0A3P6TF79_DIBLA</name>
<dbReference type="AlphaFoldDB" id="A0A3P6TF79"/>
<evidence type="ECO:0000313" key="4">
    <source>
        <dbReference type="EMBL" id="VDK79515.1"/>
    </source>
</evidence>
<gene>
    <name evidence="4" type="ORF">DILT_LOCUS3022</name>
</gene>
<dbReference type="GO" id="GO:0003887">
    <property type="term" value="F:DNA-directed DNA polymerase activity"/>
    <property type="evidence" value="ECO:0007669"/>
    <property type="project" value="UniProtKB-KW"/>
</dbReference>
<dbReference type="Pfam" id="PF23250">
    <property type="entry name" value="zf_DPOE_2"/>
    <property type="match status" value="1"/>
</dbReference>
<evidence type="ECO:0000256" key="2">
    <source>
        <dbReference type="SAM" id="Coils"/>
    </source>
</evidence>
<dbReference type="GO" id="GO:0051539">
    <property type="term" value="F:4 iron, 4 sulfur cluster binding"/>
    <property type="evidence" value="ECO:0007669"/>
    <property type="project" value="UniProtKB-KW"/>
</dbReference>
<organism evidence="4 5">
    <name type="scientific">Dibothriocephalus latus</name>
    <name type="common">Fish tapeworm</name>
    <name type="synonym">Diphyllobothrium latum</name>
    <dbReference type="NCBI Taxonomy" id="60516"/>
    <lineage>
        <taxon>Eukaryota</taxon>
        <taxon>Metazoa</taxon>
        <taxon>Spiralia</taxon>
        <taxon>Lophotrochozoa</taxon>
        <taxon>Platyhelminthes</taxon>
        <taxon>Cestoda</taxon>
        <taxon>Eucestoda</taxon>
        <taxon>Diphyllobothriidea</taxon>
        <taxon>Diphyllobothriidae</taxon>
        <taxon>Dibothriocephalus</taxon>
    </lineage>
</organism>
<dbReference type="EMBL" id="UYRU01042997">
    <property type="protein sequence ID" value="VDK79515.1"/>
    <property type="molecule type" value="Genomic_DNA"/>
</dbReference>
<comment type="subcellular location">
    <subcellularLocation>
        <location evidence="1">Nucleus</location>
    </subcellularLocation>
</comment>
<feature type="coiled-coil region" evidence="2">
    <location>
        <begin position="228"/>
        <end position="255"/>
    </location>
</feature>
<keyword evidence="1" id="KW-0539">Nucleus</keyword>
<dbReference type="OrthoDB" id="10060449at2759"/>
<dbReference type="GO" id="GO:0008270">
    <property type="term" value="F:zinc ion binding"/>
    <property type="evidence" value="ECO:0007669"/>
    <property type="project" value="UniProtKB-KW"/>
</dbReference>
<dbReference type="Pfam" id="PF08490">
    <property type="entry name" value="DUF1744"/>
    <property type="match status" value="2"/>
</dbReference>
<keyword evidence="1" id="KW-0863">Zinc-finger</keyword>
<feature type="domain" description="DNA polymerase epsilon catalytic subunit A C-terminal" evidence="3">
    <location>
        <begin position="1"/>
        <end position="51"/>
    </location>
</feature>
<comment type="cofactor">
    <cofactor evidence="1">
        <name>[4Fe-4S] cluster</name>
        <dbReference type="ChEBI" id="CHEBI:49883"/>
    </cofactor>
</comment>
<keyword evidence="1" id="KW-0408">Iron</keyword>
<dbReference type="GO" id="GO:0045004">
    <property type="term" value="P:DNA replication proofreading"/>
    <property type="evidence" value="ECO:0007669"/>
    <property type="project" value="TreeGrafter"/>
</dbReference>
<evidence type="ECO:0000313" key="5">
    <source>
        <dbReference type="Proteomes" id="UP000281553"/>
    </source>
</evidence>
<dbReference type="GO" id="GO:0000278">
    <property type="term" value="P:mitotic cell cycle"/>
    <property type="evidence" value="ECO:0007669"/>
    <property type="project" value="TreeGrafter"/>
</dbReference>
<dbReference type="Proteomes" id="UP000281553">
    <property type="component" value="Unassembled WGS sequence"/>
</dbReference>
<dbReference type="EC" id="2.7.7.7" evidence="1"/>
<dbReference type="GO" id="GO:0003677">
    <property type="term" value="F:DNA binding"/>
    <property type="evidence" value="ECO:0007669"/>
    <property type="project" value="UniProtKB-KW"/>
</dbReference>
<comment type="similarity">
    <text evidence="1">Belongs to the DNA polymerase type-B family.</text>
</comment>
<keyword evidence="1" id="KW-0238">DNA-binding</keyword>
<keyword evidence="1" id="KW-0808">Transferase</keyword>
<keyword evidence="5" id="KW-1185">Reference proteome</keyword>
<dbReference type="InterPro" id="IPR029703">
    <property type="entry name" value="POL2"/>
</dbReference>